<accession>A0ABV7K433</accession>
<feature type="domain" description="HTH cro/C1-type" evidence="1">
    <location>
        <begin position="50"/>
        <end position="75"/>
    </location>
</feature>
<dbReference type="RefSeq" id="WP_378218218.1">
    <property type="nucleotide sequence ID" value="NZ_JBHRTK010000002.1"/>
</dbReference>
<dbReference type="InterPro" id="IPR001387">
    <property type="entry name" value="Cro/C1-type_HTH"/>
</dbReference>
<evidence type="ECO:0000313" key="3">
    <source>
        <dbReference type="Proteomes" id="UP001595583"/>
    </source>
</evidence>
<sequence length="83" mass="9396">MTTNHADEQIPTRLRDLADDLRNRVQSEPDIKAIYQGIGLSYHGLYQFATGRRTTPSIDTLQKLCDYYGIAINVREQNGNGII</sequence>
<protein>
    <submittedName>
        <fullName evidence="2">Helix-turn-helix domain-containing protein</fullName>
    </submittedName>
</protein>
<dbReference type="SUPFAM" id="SSF47413">
    <property type="entry name" value="lambda repressor-like DNA-binding domains"/>
    <property type="match status" value="1"/>
</dbReference>
<dbReference type="CDD" id="cd00093">
    <property type="entry name" value="HTH_XRE"/>
    <property type="match status" value="1"/>
</dbReference>
<dbReference type="Pfam" id="PF13443">
    <property type="entry name" value="HTH_26"/>
    <property type="match status" value="1"/>
</dbReference>
<evidence type="ECO:0000313" key="2">
    <source>
        <dbReference type="EMBL" id="MFC3205083.1"/>
    </source>
</evidence>
<dbReference type="EMBL" id="JBHRTK010000002">
    <property type="protein sequence ID" value="MFC3205083.1"/>
    <property type="molecule type" value="Genomic_DNA"/>
</dbReference>
<dbReference type="Proteomes" id="UP001595583">
    <property type="component" value="Unassembled WGS sequence"/>
</dbReference>
<reference evidence="3" key="1">
    <citation type="journal article" date="2019" name="Int. J. Syst. Evol. Microbiol.">
        <title>The Global Catalogue of Microorganisms (GCM) 10K type strain sequencing project: providing services to taxonomists for standard genome sequencing and annotation.</title>
        <authorList>
            <consortium name="The Broad Institute Genomics Platform"/>
            <consortium name="The Broad Institute Genome Sequencing Center for Infectious Disease"/>
            <person name="Wu L."/>
            <person name="Ma J."/>
        </authorList>
    </citation>
    <scope>NUCLEOTIDE SEQUENCE [LARGE SCALE GENOMIC DNA]</scope>
    <source>
        <strain evidence="3">KCTC 52165</strain>
    </source>
</reference>
<evidence type="ECO:0000259" key="1">
    <source>
        <dbReference type="PROSITE" id="PS50943"/>
    </source>
</evidence>
<dbReference type="PROSITE" id="PS50943">
    <property type="entry name" value="HTH_CROC1"/>
    <property type="match status" value="1"/>
</dbReference>
<gene>
    <name evidence="2" type="ORF">ACFOHJ_02570</name>
</gene>
<comment type="caution">
    <text evidence="2">The sequence shown here is derived from an EMBL/GenBank/DDBJ whole genome shotgun (WGS) entry which is preliminary data.</text>
</comment>
<dbReference type="Gene3D" id="1.10.260.40">
    <property type="entry name" value="lambda repressor-like DNA-binding domains"/>
    <property type="match status" value="1"/>
</dbReference>
<keyword evidence="3" id="KW-1185">Reference proteome</keyword>
<proteinExistence type="predicted"/>
<dbReference type="InterPro" id="IPR010982">
    <property type="entry name" value="Lambda_DNA-bd_dom_sf"/>
</dbReference>
<name>A0ABV7K433_9HYPH</name>
<organism evidence="2 3">
    <name type="scientific">Aquamicrobium soli</name>
    <dbReference type="NCBI Taxonomy" id="1811518"/>
    <lineage>
        <taxon>Bacteria</taxon>
        <taxon>Pseudomonadati</taxon>
        <taxon>Pseudomonadota</taxon>
        <taxon>Alphaproteobacteria</taxon>
        <taxon>Hyphomicrobiales</taxon>
        <taxon>Phyllobacteriaceae</taxon>
        <taxon>Aquamicrobium</taxon>
    </lineage>
</organism>